<dbReference type="Proteomes" id="UP000887013">
    <property type="component" value="Unassembled WGS sequence"/>
</dbReference>
<dbReference type="EMBL" id="BMAW01011360">
    <property type="protein sequence ID" value="GFT23441.1"/>
    <property type="molecule type" value="Genomic_DNA"/>
</dbReference>
<evidence type="ECO:0000313" key="2">
    <source>
        <dbReference type="Proteomes" id="UP000887013"/>
    </source>
</evidence>
<keyword evidence="2" id="KW-1185">Reference proteome</keyword>
<reference evidence="1" key="1">
    <citation type="submission" date="2020-08" db="EMBL/GenBank/DDBJ databases">
        <title>Multicomponent nature underlies the extraordinary mechanical properties of spider dragline silk.</title>
        <authorList>
            <person name="Kono N."/>
            <person name="Nakamura H."/>
            <person name="Mori M."/>
            <person name="Yoshida Y."/>
            <person name="Ohtoshi R."/>
            <person name="Malay A.D."/>
            <person name="Moran D.A.P."/>
            <person name="Tomita M."/>
            <person name="Numata K."/>
            <person name="Arakawa K."/>
        </authorList>
    </citation>
    <scope>NUCLEOTIDE SEQUENCE</scope>
</reference>
<evidence type="ECO:0000313" key="1">
    <source>
        <dbReference type="EMBL" id="GFT23441.1"/>
    </source>
</evidence>
<sequence>MQPVESLLKENKLECLPRFRGGADGQLDAKT</sequence>
<name>A0A8X6TJ83_NEPPI</name>
<gene>
    <name evidence="1" type="ORF">NPIL_544431</name>
</gene>
<comment type="caution">
    <text evidence="1">The sequence shown here is derived from an EMBL/GenBank/DDBJ whole genome shotgun (WGS) entry which is preliminary data.</text>
</comment>
<proteinExistence type="predicted"/>
<accession>A0A8X6TJ83</accession>
<feature type="non-terminal residue" evidence="1">
    <location>
        <position position="31"/>
    </location>
</feature>
<protein>
    <submittedName>
        <fullName evidence="1">Uncharacterized protein</fullName>
    </submittedName>
</protein>
<organism evidence="1 2">
    <name type="scientific">Nephila pilipes</name>
    <name type="common">Giant wood spider</name>
    <name type="synonym">Nephila maculata</name>
    <dbReference type="NCBI Taxonomy" id="299642"/>
    <lineage>
        <taxon>Eukaryota</taxon>
        <taxon>Metazoa</taxon>
        <taxon>Ecdysozoa</taxon>
        <taxon>Arthropoda</taxon>
        <taxon>Chelicerata</taxon>
        <taxon>Arachnida</taxon>
        <taxon>Araneae</taxon>
        <taxon>Araneomorphae</taxon>
        <taxon>Entelegynae</taxon>
        <taxon>Araneoidea</taxon>
        <taxon>Nephilidae</taxon>
        <taxon>Nephila</taxon>
    </lineage>
</organism>
<dbReference type="AlphaFoldDB" id="A0A8X6TJ83"/>